<organism evidence="1 2">
    <name type="scientific">Candidatus Roizmanbacteria bacterium CG10_big_fil_rev_8_21_14_0_10_39_6</name>
    <dbReference type="NCBI Taxonomy" id="1974853"/>
    <lineage>
        <taxon>Bacteria</taxon>
        <taxon>Candidatus Roizmaniibacteriota</taxon>
    </lineage>
</organism>
<protein>
    <submittedName>
        <fullName evidence="1">Uncharacterized protein</fullName>
    </submittedName>
</protein>
<evidence type="ECO:0000313" key="1">
    <source>
        <dbReference type="EMBL" id="PJE62630.1"/>
    </source>
</evidence>
<gene>
    <name evidence="1" type="ORF">COU88_03965</name>
</gene>
<dbReference type="AlphaFoldDB" id="A0A2M8KRU7"/>
<name>A0A2M8KRU7_9BACT</name>
<reference evidence="2" key="1">
    <citation type="submission" date="2017-09" db="EMBL/GenBank/DDBJ databases">
        <title>Depth-based differentiation of microbial function through sediment-hosted aquifers and enrichment of novel symbionts in the deep terrestrial subsurface.</title>
        <authorList>
            <person name="Probst A.J."/>
            <person name="Ladd B."/>
            <person name="Jarett J.K."/>
            <person name="Geller-Mcgrath D.E."/>
            <person name="Sieber C.M.K."/>
            <person name="Emerson J.B."/>
            <person name="Anantharaman K."/>
            <person name="Thomas B.C."/>
            <person name="Malmstrom R."/>
            <person name="Stieglmeier M."/>
            <person name="Klingl A."/>
            <person name="Woyke T."/>
            <person name="Ryan C.M."/>
            <person name="Banfield J.F."/>
        </authorList>
    </citation>
    <scope>NUCLEOTIDE SEQUENCE [LARGE SCALE GENOMIC DNA]</scope>
</reference>
<comment type="caution">
    <text evidence="1">The sequence shown here is derived from an EMBL/GenBank/DDBJ whole genome shotgun (WGS) entry which is preliminary data.</text>
</comment>
<sequence length="1125" mass="119809">MSETTHNDFCDTDNEGLSCERYSWFSTRSCGTVGETSATSGECWNGGDAGSWTYTSDDCTYILPPTPTNPPAPTLTPPPTPTPTPVPECDASCDETVPDYTCGAGACAHPDGTKDRRTGIVKRYKKTWDGTCTGTFCWNVSDVCTADCGCTYNVAVTSPTDGQNILHATSFAMSGTAKKDATHGADEVAIYKNGVFWKNLIADLGISIDPSTGAFSGTIPVATALTLYSETSAFPQSVPLRFDAQGCPTATLTVTPNFTNTAPTTGTFSILDGSGAVACTDSSCDSGDFITTYDTNYNQKVRVKATFTDVDVPDASLNRVTDLRYAWIIFDNNTDYADGTFYRIKFSNNSDGVINGSDMQSTDTGTTYDGIITLEGLDASYDGGTHTLTVYATMNLTDISKDGPFLTNVYLKTEDFASAITSRDLKSSMLDIWNGKDIPVQASRIRDGDTAKSGNWNASFVSSCTYTVDAVDKTTQTVGIPSSGSLTSVFYLPYVNYGGANQCTITMQGVDTGFYINGSDFTQFSGVSNTRDSGQYTVSNYLDQGGASHSGKTITLNYVENAPTTGASSFTILNSSGSTACNGTSCNNKDLIVNLDDNNNKKVTMKAVFTDVDNDVAKVAHPALSDIENAYIIFDIDNNGTNGDIYRIKYTDSGDGINHTLDSENYLSNTSHYSVIAISNTSATVASNTLTAQFTLDLSGIAKEGATGPIVGNIYLSATDWAGTTTGRVLSASSLDIWNGKDVKTYSKFYEVNPNLACGLYTGTLSSLIPIFDVFYQSGGAPYTYGGNGAPVTDESLDLTSAKFLPYYYYTTTDIVSQKFGVNTTGKYALSWIDASAYGGGCDKSTGGTISDVSMKNGGVIIAGGAINNGFTQTFKIGLSRISNVWMQIVNGTFYTHSNLTMDVPDGIYAQPFLSYSSGTQNGLSIINGVISGTVSPSNIGYPINWYAKEVSSKKPVTAPSITNLNGYQSYVDSKQQFGTVAAIVATDSVISSDPAGTIFMYDQNLSITSTISVPVDSYKVFIINGNLTIGAGVDTLEGIYIVYGNLTIEDDGTPNYDRAVTTGAFTLNGSLMVQGSIVINRTLGAANDSAVPFTVLYDPSYMRAMSQDVALTSLWQQYKYRVGE</sequence>
<evidence type="ECO:0000313" key="2">
    <source>
        <dbReference type="Proteomes" id="UP000229554"/>
    </source>
</evidence>
<dbReference type="EMBL" id="PFED01000160">
    <property type="protein sequence ID" value="PJE62630.1"/>
    <property type="molecule type" value="Genomic_DNA"/>
</dbReference>
<proteinExistence type="predicted"/>
<dbReference type="Proteomes" id="UP000229554">
    <property type="component" value="Unassembled WGS sequence"/>
</dbReference>
<accession>A0A2M8KRU7</accession>